<sequence>MRYKSLSCAIAMSVGVLAAPPSLADLNDGLVAYYPFNGNAQDASGQDNHGTEHGGLNYAAGKIGQAANFDGVNDKILFSAISHDYFGNNDFSISFYFSTAQSSNAVLSKREPCNHGHFFDIRGGSEGINFEIDDNLRQNYSVLHYSEGNANQWYLYTAVKNGKNLRLYIDGDLVKEHSTTSVMDISNNATLGISNSPCIGADGTTMLKGQVDEFRIYNRALSEAEIKQLYEGVPTDCEHASYDLKKRTLTVPFVEFPVVDFLSGQATGEVELWTETLKKVSENRFRLLHKTVKRVTDGSRSDCPATYAFKTGTLSIPYVDVPTGIAVGGKKFEGEVNVFKVILTWEPMGRNFMVQEVEKRP</sequence>
<dbReference type="Pfam" id="PF13385">
    <property type="entry name" value="Laminin_G_3"/>
    <property type="match status" value="1"/>
</dbReference>
<feature type="chain" id="PRO_5030995878" evidence="1">
    <location>
        <begin position="19"/>
        <end position="361"/>
    </location>
</feature>
<feature type="signal peptide" evidence="1">
    <location>
        <begin position="1"/>
        <end position="18"/>
    </location>
</feature>
<comment type="caution">
    <text evidence="2">The sequence shown here is derived from an EMBL/GenBank/DDBJ whole genome shotgun (WGS) entry which is preliminary data.</text>
</comment>
<name>A0A7V5LKI6_CALAY</name>
<dbReference type="SUPFAM" id="SSF49899">
    <property type="entry name" value="Concanavalin A-like lectins/glucanases"/>
    <property type="match status" value="1"/>
</dbReference>
<reference evidence="2" key="1">
    <citation type="journal article" date="2020" name="mSystems">
        <title>Genome- and Community-Level Interaction Insights into Carbon Utilization and Element Cycling Functions of Hydrothermarchaeota in Hydrothermal Sediment.</title>
        <authorList>
            <person name="Zhou Z."/>
            <person name="Liu Y."/>
            <person name="Xu W."/>
            <person name="Pan J."/>
            <person name="Luo Z.H."/>
            <person name="Li M."/>
        </authorList>
    </citation>
    <scope>NUCLEOTIDE SEQUENCE [LARGE SCALE GENOMIC DNA]</scope>
    <source>
        <strain evidence="2">HyVt-76</strain>
    </source>
</reference>
<evidence type="ECO:0000313" key="2">
    <source>
        <dbReference type="EMBL" id="HHE56005.1"/>
    </source>
</evidence>
<protein>
    <submittedName>
        <fullName evidence="2">LamG domain-containing protein</fullName>
    </submittedName>
</protein>
<evidence type="ECO:0000256" key="1">
    <source>
        <dbReference type="SAM" id="SignalP"/>
    </source>
</evidence>
<keyword evidence="1" id="KW-0732">Signal</keyword>
<dbReference type="InterPro" id="IPR013320">
    <property type="entry name" value="ConA-like_dom_sf"/>
</dbReference>
<dbReference type="AlphaFoldDB" id="A0A7V5LKI6"/>
<dbReference type="EMBL" id="DRTD01000711">
    <property type="protein sequence ID" value="HHE56005.1"/>
    <property type="molecule type" value="Genomic_DNA"/>
</dbReference>
<dbReference type="Gene3D" id="2.60.120.200">
    <property type="match status" value="1"/>
</dbReference>
<organism evidence="2">
    <name type="scientific">Caldithrix abyssi</name>
    <dbReference type="NCBI Taxonomy" id="187145"/>
    <lineage>
        <taxon>Bacteria</taxon>
        <taxon>Pseudomonadati</taxon>
        <taxon>Calditrichota</taxon>
        <taxon>Calditrichia</taxon>
        <taxon>Calditrichales</taxon>
        <taxon>Calditrichaceae</taxon>
        <taxon>Caldithrix</taxon>
    </lineage>
</organism>
<proteinExistence type="predicted"/>
<accession>A0A7V5LKI6</accession>
<dbReference type="Proteomes" id="UP000886111">
    <property type="component" value="Unassembled WGS sequence"/>
</dbReference>
<gene>
    <name evidence="2" type="ORF">ENL21_09500</name>
</gene>